<keyword evidence="1" id="KW-0732">Signal</keyword>
<feature type="chain" id="PRO_5016728867" description="Sel1 repeat family protein" evidence="1">
    <location>
        <begin position="19"/>
        <end position="217"/>
    </location>
</feature>
<protein>
    <recommendedName>
        <fullName evidence="4">Sel1 repeat family protein</fullName>
    </recommendedName>
</protein>
<reference evidence="2 3" key="1">
    <citation type="submission" date="2018-08" db="EMBL/GenBank/DDBJ databases">
        <title>Hydrogenophaga sp. LA-38 isolated from sludge.</title>
        <authorList>
            <person name="Im W.-T."/>
        </authorList>
    </citation>
    <scope>NUCLEOTIDE SEQUENCE [LARGE SCALE GENOMIC DNA]</scope>
    <source>
        <strain evidence="2 3">LA-38</strain>
    </source>
</reference>
<dbReference type="AlphaFoldDB" id="A0A372EQE3"/>
<keyword evidence="3" id="KW-1185">Reference proteome</keyword>
<evidence type="ECO:0008006" key="4">
    <source>
        <dbReference type="Google" id="ProtNLM"/>
    </source>
</evidence>
<evidence type="ECO:0000313" key="3">
    <source>
        <dbReference type="Proteomes" id="UP000261931"/>
    </source>
</evidence>
<organism evidence="2 3">
    <name type="scientific">Hydrogenophaga borbori</name>
    <dbReference type="NCBI Taxonomy" id="2294117"/>
    <lineage>
        <taxon>Bacteria</taxon>
        <taxon>Pseudomonadati</taxon>
        <taxon>Pseudomonadota</taxon>
        <taxon>Betaproteobacteria</taxon>
        <taxon>Burkholderiales</taxon>
        <taxon>Comamonadaceae</taxon>
        <taxon>Hydrogenophaga</taxon>
    </lineage>
</organism>
<accession>A0A372EQE3</accession>
<dbReference type="Proteomes" id="UP000261931">
    <property type="component" value="Unassembled WGS sequence"/>
</dbReference>
<sequence length="217" mass="22554">MSRAVVSLLLALALAACSSGPPTPAWQMSARSGLDAAALAWLEGRTATEAVEFTRARAAIARTGRLDLLARAELHRCALRTATLVFEPCAGFEALAADATPEDAAYARYLANRLRPGDAERLPAAHRAALAAADPVGALRGVPDPVTQLVAAGAALQRGQASPALVQLAVDTASAQGWARPLLAWLLVQQRAAQAAGDTASAERLQRRIDAVAPRGR</sequence>
<dbReference type="RefSeq" id="WP_116957474.1">
    <property type="nucleotide sequence ID" value="NZ_QVLS01000001.1"/>
</dbReference>
<name>A0A372EQE3_9BURK</name>
<comment type="caution">
    <text evidence="2">The sequence shown here is derived from an EMBL/GenBank/DDBJ whole genome shotgun (WGS) entry which is preliminary data.</text>
</comment>
<proteinExistence type="predicted"/>
<dbReference type="EMBL" id="QVLS01000001">
    <property type="protein sequence ID" value="RFP82805.1"/>
    <property type="molecule type" value="Genomic_DNA"/>
</dbReference>
<evidence type="ECO:0000256" key="1">
    <source>
        <dbReference type="SAM" id="SignalP"/>
    </source>
</evidence>
<gene>
    <name evidence="2" type="ORF">DY262_03000</name>
</gene>
<dbReference type="PROSITE" id="PS51257">
    <property type="entry name" value="PROKAR_LIPOPROTEIN"/>
    <property type="match status" value="1"/>
</dbReference>
<feature type="signal peptide" evidence="1">
    <location>
        <begin position="1"/>
        <end position="18"/>
    </location>
</feature>
<evidence type="ECO:0000313" key="2">
    <source>
        <dbReference type="EMBL" id="RFP82805.1"/>
    </source>
</evidence>